<organism evidence="1 2">
    <name type="scientific">Stutzerimonas stutzeri</name>
    <name type="common">Pseudomonas stutzeri</name>
    <dbReference type="NCBI Taxonomy" id="316"/>
    <lineage>
        <taxon>Bacteria</taxon>
        <taxon>Pseudomonadati</taxon>
        <taxon>Pseudomonadota</taxon>
        <taxon>Gammaproteobacteria</taxon>
        <taxon>Pseudomonadales</taxon>
        <taxon>Pseudomonadaceae</taxon>
        <taxon>Stutzerimonas</taxon>
    </lineage>
</organism>
<evidence type="ECO:0000313" key="2">
    <source>
        <dbReference type="Proteomes" id="UP000324282"/>
    </source>
</evidence>
<evidence type="ECO:0000313" key="1">
    <source>
        <dbReference type="EMBL" id="TYP65370.1"/>
    </source>
</evidence>
<dbReference type="InterPro" id="IPR010260">
    <property type="entry name" value="AlpA"/>
</dbReference>
<dbReference type="EMBL" id="VNHQ01000012">
    <property type="protein sequence ID" value="TYP65370.1"/>
    <property type="molecule type" value="Genomic_DNA"/>
</dbReference>
<dbReference type="PANTHER" id="PTHR36154">
    <property type="entry name" value="DNA-BINDING TRANSCRIPTIONAL ACTIVATOR ALPA"/>
    <property type="match status" value="1"/>
</dbReference>
<dbReference type="OrthoDB" id="8455288at2"/>
<dbReference type="Pfam" id="PF05930">
    <property type="entry name" value="Phage_AlpA"/>
    <property type="match status" value="1"/>
</dbReference>
<dbReference type="PANTHER" id="PTHR36154:SF1">
    <property type="entry name" value="DNA-BINDING TRANSCRIPTIONAL ACTIVATOR ALPA"/>
    <property type="match status" value="1"/>
</dbReference>
<protein>
    <submittedName>
        <fullName evidence="1">AlpA family transcriptional regulator</fullName>
    </submittedName>
</protein>
<reference evidence="1 2" key="1">
    <citation type="submission" date="2019-07" db="EMBL/GenBank/DDBJ databases">
        <title>Deep subsurface shale carbon reservoir microbial communities from Ohio and West Virginia, USA.</title>
        <authorList>
            <person name="Wrighton K."/>
        </authorList>
    </citation>
    <scope>NUCLEOTIDE SEQUENCE [LARGE SCALE GENOMIC DNA]</scope>
    <source>
        <strain evidence="1 2">NP_8Ht</strain>
    </source>
</reference>
<accession>A0A5S5BH33</accession>
<name>A0A5S5BH33_STUST</name>
<dbReference type="Proteomes" id="UP000324282">
    <property type="component" value="Unassembled WGS sequence"/>
</dbReference>
<comment type="caution">
    <text evidence="1">The sequence shown here is derived from an EMBL/GenBank/DDBJ whole genome shotgun (WGS) entry which is preliminary data.</text>
</comment>
<dbReference type="AlphaFoldDB" id="A0A5S5BH33"/>
<dbReference type="RefSeq" id="WP_148924775.1">
    <property type="nucleotide sequence ID" value="NZ_VNHQ01000012.1"/>
</dbReference>
<dbReference type="InterPro" id="IPR052931">
    <property type="entry name" value="Prophage_regulatory_activator"/>
</dbReference>
<gene>
    <name evidence="1" type="ORF">A9A72_122498</name>
</gene>
<sequence>MAATNQSIAEQHHAQRQLKGQRRILRLPAVKHATGLGRTTIYELMKQGRFPKSHRIAGAHAVGWDSLEIHAWIAAQLGEVAYV</sequence>
<proteinExistence type="predicted"/>
<dbReference type="Gene3D" id="1.10.238.160">
    <property type="match status" value="1"/>
</dbReference>